<evidence type="ECO:0008006" key="4">
    <source>
        <dbReference type="Google" id="ProtNLM"/>
    </source>
</evidence>
<gene>
    <name evidence="2" type="ordered locus">Awo_c00600</name>
</gene>
<dbReference type="OrthoDB" id="2610916at2"/>
<feature type="transmembrane region" description="Helical" evidence="1">
    <location>
        <begin position="7"/>
        <end position="27"/>
    </location>
</feature>
<dbReference type="RefSeq" id="WP_014354478.1">
    <property type="nucleotide sequence ID" value="NC_016894.1"/>
</dbReference>
<feature type="transmembrane region" description="Helical" evidence="1">
    <location>
        <begin position="71"/>
        <end position="91"/>
    </location>
</feature>
<reference evidence="2 3" key="2">
    <citation type="journal article" date="2012" name="PLoS ONE">
        <title>An ancient pathway combining carbon dioxide fixation with the generation and utilization of a sodium ion gradient for ATP synthesis.</title>
        <authorList>
            <person name="Poehlein A."/>
            <person name="Schmidt S."/>
            <person name="Kaster A.K."/>
            <person name="Goenrich M."/>
            <person name="Vollmers J."/>
            <person name="Thurmer A."/>
            <person name="Bertsch J."/>
            <person name="Schuchmann K."/>
            <person name="Voigt B."/>
            <person name="Hecker M."/>
            <person name="Daniel R."/>
            <person name="Thauer R.K."/>
            <person name="Gottschalk G."/>
            <person name="Muller V."/>
        </authorList>
    </citation>
    <scope>NUCLEOTIDE SEQUENCE [LARGE SCALE GENOMIC DNA]</scope>
    <source>
        <strain evidence="3">ATCC 29683 / DSM 1030 / JCM 2381 / KCTC 1655 / WB1</strain>
    </source>
</reference>
<organism evidence="2 3">
    <name type="scientific">Acetobacterium woodii (strain ATCC 29683 / DSM 1030 / JCM 2381 / KCTC 1655 / WB1)</name>
    <dbReference type="NCBI Taxonomy" id="931626"/>
    <lineage>
        <taxon>Bacteria</taxon>
        <taxon>Bacillati</taxon>
        <taxon>Bacillota</taxon>
        <taxon>Clostridia</taxon>
        <taxon>Eubacteriales</taxon>
        <taxon>Eubacteriaceae</taxon>
        <taxon>Acetobacterium</taxon>
    </lineage>
</organism>
<dbReference type="KEGG" id="awo:Awo_c00600"/>
<evidence type="ECO:0000256" key="1">
    <source>
        <dbReference type="SAM" id="Phobius"/>
    </source>
</evidence>
<dbReference type="HOGENOM" id="CLU_1872260_0_0_9"/>
<dbReference type="eggNOG" id="ENOG5032U3D">
    <property type="taxonomic scope" value="Bacteria"/>
</dbReference>
<accession>H6LEW8</accession>
<name>H6LEW8_ACEWD</name>
<feature type="transmembrane region" description="Helical" evidence="1">
    <location>
        <begin position="97"/>
        <end position="119"/>
    </location>
</feature>
<dbReference type="AlphaFoldDB" id="H6LEW8"/>
<dbReference type="Proteomes" id="UP000007177">
    <property type="component" value="Chromosome"/>
</dbReference>
<evidence type="ECO:0000313" key="3">
    <source>
        <dbReference type="Proteomes" id="UP000007177"/>
    </source>
</evidence>
<sequence length="147" mass="16854">MIKNLRAAFFQVFTLSLIWITVLMTVFLNDQSIRMTYLWNVIGIAAILGLMFGVLYSVLWNYLTLKPSINILIASVLNMLGGLTAVRLFSWQMFNLIAPWIPGMLILTVILHTIAFYLYARLEAQKKADDLNELIKNKKANNSERKI</sequence>
<dbReference type="STRING" id="931626.Awo_c00600"/>
<keyword evidence="1" id="KW-0472">Membrane</keyword>
<reference evidence="3" key="1">
    <citation type="submission" date="2011-07" db="EMBL/GenBank/DDBJ databases">
        <title>Complete genome sequence of Acetobacterium woodii.</title>
        <authorList>
            <person name="Poehlein A."/>
            <person name="Schmidt S."/>
            <person name="Kaster A.-K."/>
            <person name="Goenrich M."/>
            <person name="Vollmers J."/>
            <person name="Thuermer A."/>
            <person name="Gottschalk G."/>
            <person name="Thauer R.K."/>
            <person name="Daniel R."/>
            <person name="Mueller V."/>
        </authorList>
    </citation>
    <scope>NUCLEOTIDE SEQUENCE [LARGE SCALE GENOMIC DNA]</scope>
    <source>
        <strain evidence="3">ATCC 29683 / DSM 1030 / JCM 2381 / KCTC 1655 / WB1</strain>
    </source>
</reference>
<feature type="transmembrane region" description="Helical" evidence="1">
    <location>
        <begin position="39"/>
        <end position="59"/>
    </location>
</feature>
<proteinExistence type="predicted"/>
<dbReference type="EMBL" id="CP002987">
    <property type="protein sequence ID" value="AFA46874.1"/>
    <property type="molecule type" value="Genomic_DNA"/>
</dbReference>
<evidence type="ECO:0000313" key="2">
    <source>
        <dbReference type="EMBL" id="AFA46874.1"/>
    </source>
</evidence>
<keyword evidence="3" id="KW-1185">Reference proteome</keyword>
<protein>
    <recommendedName>
        <fullName evidence="4">DUF3021 domain-containing protein</fullName>
    </recommendedName>
</protein>
<keyword evidence="1" id="KW-1133">Transmembrane helix</keyword>
<keyword evidence="1" id="KW-0812">Transmembrane</keyword>